<dbReference type="Proteomes" id="UP000466586">
    <property type="component" value="Unassembled WGS sequence"/>
</dbReference>
<dbReference type="RefSeq" id="WP_160842644.1">
    <property type="nucleotide sequence ID" value="NZ_WVHT01000001.1"/>
</dbReference>
<dbReference type="UniPathway" id="UPA00343"/>
<dbReference type="Pfam" id="PF03702">
    <property type="entry name" value="AnmK"/>
    <property type="match status" value="1"/>
</dbReference>
<dbReference type="UniPathway" id="UPA00544"/>
<keyword evidence="1" id="KW-0808">Transferase</keyword>
<gene>
    <name evidence="1" type="primary">anmK</name>
    <name evidence="2" type="ORF">GS399_01000</name>
</gene>
<dbReference type="GO" id="GO:0016773">
    <property type="term" value="F:phosphotransferase activity, alcohol group as acceptor"/>
    <property type="evidence" value="ECO:0007669"/>
    <property type="project" value="UniProtKB-UniRule"/>
</dbReference>
<dbReference type="EC" id="2.7.1.170" evidence="1"/>
<dbReference type="SUPFAM" id="SSF53067">
    <property type="entry name" value="Actin-like ATPase domain"/>
    <property type="match status" value="1"/>
</dbReference>
<keyword evidence="1 2" id="KW-0418">Kinase</keyword>
<organism evidence="2 3">
    <name type="scientific">Hufsiella arboris</name>
    <dbReference type="NCBI Taxonomy" id="2695275"/>
    <lineage>
        <taxon>Bacteria</taxon>
        <taxon>Pseudomonadati</taxon>
        <taxon>Bacteroidota</taxon>
        <taxon>Sphingobacteriia</taxon>
        <taxon>Sphingobacteriales</taxon>
        <taxon>Sphingobacteriaceae</taxon>
        <taxon>Hufsiella</taxon>
    </lineage>
</organism>
<sequence length="389" mass="42182">MAKSDIDRLYKILQKPERLIVGLMSGTSLDGLDIALCRIANNGIQTEASVLKFESVSYDEPFKKEIRKIFAKKEGSIEELCLLNAEIGIIHADLVLKTLTKWSFPKENVDLIASHGQTIFHSPKRLHQLKDYPDATLQIGDGDHVAYRTGIITVSDFRQKHVAAGGEGAPLAHIGDYLLFSSVDENRVMLNIGGISNFTFLPKNGDVNKVVSTDCGPGNTLIDALTRRDFNVAFDRDAKLALSGKLVDALLEKMLAHPFFTENPPKTTGPELFNISFIEESLRKFNQPVSSLDLLATVTMLSARSIADAIKKICKEGAVYVSGGGASNPLIMDSLRKLLPGLAVSNLSSLGYNADAKEALLFAILANEAVAGESFSSTIPTMGKISFPA</sequence>
<comment type="similarity">
    <text evidence="1">Belongs to the anhydro-N-acetylmuramic acid kinase family.</text>
</comment>
<dbReference type="GO" id="GO:0016301">
    <property type="term" value="F:kinase activity"/>
    <property type="evidence" value="ECO:0007669"/>
    <property type="project" value="UniProtKB-KW"/>
</dbReference>
<dbReference type="PANTHER" id="PTHR30605">
    <property type="entry name" value="ANHYDRO-N-ACETYLMURAMIC ACID KINASE"/>
    <property type="match status" value="1"/>
</dbReference>
<keyword evidence="1" id="KW-0119">Carbohydrate metabolism</keyword>
<proteinExistence type="inferred from homology"/>
<keyword evidence="1" id="KW-0547">Nucleotide-binding</keyword>
<protein>
    <recommendedName>
        <fullName evidence="1">Anhydro-N-acetylmuramic acid kinase</fullName>
        <ecNumber evidence="1">2.7.1.170</ecNumber>
    </recommendedName>
    <alternativeName>
        <fullName evidence="1">AnhMurNAc kinase</fullName>
    </alternativeName>
</protein>
<dbReference type="Gene3D" id="3.30.420.40">
    <property type="match status" value="2"/>
</dbReference>
<comment type="function">
    <text evidence="1">Catalyzes the specific phosphorylation of 1,6-anhydro-N-acetylmuramic acid (anhMurNAc) with the simultaneous cleavage of the 1,6-anhydro ring, generating MurNAc-6-P. Is required for the utilization of anhMurNAc either imported from the medium or derived from its own cell wall murein, and thus plays a role in cell wall recycling.</text>
</comment>
<keyword evidence="1" id="KW-0067">ATP-binding</keyword>
<name>A0A7K1Y4N1_9SPHI</name>
<dbReference type="GO" id="GO:0009254">
    <property type="term" value="P:peptidoglycan turnover"/>
    <property type="evidence" value="ECO:0007669"/>
    <property type="project" value="UniProtKB-UniRule"/>
</dbReference>
<dbReference type="InterPro" id="IPR043129">
    <property type="entry name" value="ATPase_NBD"/>
</dbReference>
<dbReference type="CDD" id="cd24050">
    <property type="entry name" value="ASKHA_NBD_ANMK"/>
    <property type="match status" value="1"/>
</dbReference>
<dbReference type="PANTHER" id="PTHR30605:SF0">
    <property type="entry name" value="ANHYDRO-N-ACETYLMURAMIC ACID KINASE"/>
    <property type="match status" value="1"/>
</dbReference>
<feature type="binding site" evidence="1">
    <location>
        <begin position="26"/>
        <end position="33"/>
    </location>
    <ligand>
        <name>ATP</name>
        <dbReference type="ChEBI" id="CHEBI:30616"/>
    </ligand>
</feature>
<dbReference type="EMBL" id="WVHT01000001">
    <property type="protein sequence ID" value="MXV49533.1"/>
    <property type="molecule type" value="Genomic_DNA"/>
</dbReference>
<evidence type="ECO:0000313" key="2">
    <source>
        <dbReference type="EMBL" id="MXV49533.1"/>
    </source>
</evidence>
<dbReference type="AlphaFoldDB" id="A0A7K1Y4N1"/>
<dbReference type="HAMAP" id="MF_01270">
    <property type="entry name" value="AnhMurNAc_kinase"/>
    <property type="match status" value="1"/>
</dbReference>
<comment type="caution">
    <text evidence="2">The sequence shown here is derived from an EMBL/GenBank/DDBJ whole genome shotgun (WGS) entry which is preliminary data.</text>
</comment>
<comment type="catalytic activity">
    <reaction evidence="1">
        <text>1,6-anhydro-N-acetyl-beta-muramate + ATP + H2O = N-acetyl-D-muramate 6-phosphate + ADP + H(+)</text>
        <dbReference type="Rhea" id="RHEA:24952"/>
        <dbReference type="ChEBI" id="CHEBI:15377"/>
        <dbReference type="ChEBI" id="CHEBI:15378"/>
        <dbReference type="ChEBI" id="CHEBI:30616"/>
        <dbReference type="ChEBI" id="CHEBI:58690"/>
        <dbReference type="ChEBI" id="CHEBI:58722"/>
        <dbReference type="ChEBI" id="CHEBI:456216"/>
        <dbReference type="EC" id="2.7.1.170"/>
    </reaction>
</comment>
<dbReference type="GO" id="GO:0006040">
    <property type="term" value="P:amino sugar metabolic process"/>
    <property type="evidence" value="ECO:0007669"/>
    <property type="project" value="InterPro"/>
</dbReference>
<dbReference type="InterPro" id="IPR005338">
    <property type="entry name" value="Anhydro_N_Ac-Mur_kinase"/>
</dbReference>
<keyword evidence="3" id="KW-1185">Reference proteome</keyword>
<reference evidence="2 3" key="1">
    <citation type="submission" date="2019-11" db="EMBL/GenBank/DDBJ databases">
        <title>Pedobacter sp. HMF7647 Genome sequencing and assembly.</title>
        <authorList>
            <person name="Kang H."/>
            <person name="Kim H."/>
            <person name="Joh K."/>
        </authorList>
    </citation>
    <scope>NUCLEOTIDE SEQUENCE [LARGE SCALE GENOMIC DNA]</scope>
    <source>
        <strain evidence="2 3">HMF7647</strain>
    </source>
</reference>
<dbReference type="GO" id="GO:0005524">
    <property type="term" value="F:ATP binding"/>
    <property type="evidence" value="ECO:0007669"/>
    <property type="project" value="UniProtKB-UniRule"/>
</dbReference>
<dbReference type="GO" id="GO:0097175">
    <property type="term" value="P:1,6-anhydro-N-acetyl-beta-muramic acid catabolic process"/>
    <property type="evidence" value="ECO:0007669"/>
    <property type="project" value="UniProtKB-UniRule"/>
</dbReference>
<accession>A0A7K1Y4N1</accession>
<evidence type="ECO:0000313" key="3">
    <source>
        <dbReference type="Proteomes" id="UP000466586"/>
    </source>
</evidence>
<comment type="pathway">
    <text evidence="1">Amino-sugar metabolism; 1,6-anhydro-N-acetylmuramate degradation.</text>
</comment>
<evidence type="ECO:0000256" key="1">
    <source>
        <dbReference type="HAMAP-Rule" id="MF_01270"/>
    </source>
</evidence>
<comment type="pathway">
    <text evidence="1">Cell wall biogenesis; peptidoglycan recycling.</text>
</comment>